<dbReference type="EMBL" id="CAKOFQ010006870">
    <property type="protein sequence ID" value="CAH1978136.1"/>
    <property type="molecule type" value="Genomic_DNA"/>
</dbReference>
<comment type="caution">
    <text evidence="1">The sequence shown here is derived from an EMBL/GenBank/DDBJ whole genome shotgun (WGS) entry which is preliminary data.</text>
</comment>
<sequence length="59" mass="6868">MEPIVKIEGLEILTDNMLPYAGGNMPLRWRFQHTAKIIKTFFADHNINVIKWSAQESRP</sequence>
<proteinExistence type="predicted"/>
<reference evidence="1" key="1">
    <citation type="submission" date="2022-03" db="EMBL/GenBank/DDBJ databases">
        <authorList>
            <person name="Sayadi A."/>
        </authorList>
    </citation>
    <scope>NUCLEOTIDE SEQUENCE</scope>
</reference>
<name>A0A9P0KR24_ACAOB</name>
<gene>
    <name evidence="1" type="ORF">ACAOBT_LOCUS13098</name>
</gene>
<evidence type="ECO:0000313" key="2">
    <source>
        <dbReference type="Proteomes" id="UP001152888"/>
    </source>
</evidence>
<evidence type="ECO:0000313" key="1">
    <source>
        <dbReference type="EMBL" id="CAH1978136.1"/>
    </source>
</evidence>
<organism evidence="1 2">
    <name type="scientific">Acanthoscelides obtectus</name>
    <name type="common">Bean weevil</name>
    <name type="synonym">Bruchus obtectus</name>
    <dbReference type="NCBI Taxonomy" id="200917"/>
    <lineage>
        <taxon>Eukaryota</taxon>
        <taxon>Metazoa</taxon>
        <taxon>Ecdysozoa</taxon>
        <taxon>Arthropoda</taxon>
        <taxon>Hexapoda</taxon>
        <taxon>Insecta</taxon>
        <taxon>Pterygota</taxon>
        <taxon>Neoptera</taxon>
        <taxon>Endopterygota</taxon>
        <taxon>Coleoptera</taxon>
        <taxon>Polyphaga</taxon>
        <taxon>Cucujiformia</taxon>
        <taxon>Chrysomeloidea</taxon>
        <taxon>Chrysomelidae</taxon>
        <taxon>Bruchinae</taxon>
        <taxon>Bruchini</taxon>
        <taxon>Acanthoscelides</taxon>
    </lineage>
</organism>
<dbReference type="OrthoDB" id="10006939at2759"/>
<keyword evidence="2" id="KW-1185">Reference proteome</keyword>
<dbReference type="Proteomes" id="UP001152888">
    <property type="component" value="Unassembled WGS sequence"/>
</dbReference>
<dbReference type="AlphaFoldDB" id="A0A9P0KR24"/>
<protein>
    <submittedName>
        <fullName evidence="1">Uncharacterized protein</fullName>
    </submittedName>
</protein>
<accession>A0A9P0KR24</accession>